<organism evidence="1 2">
    <name type="scientific">Ferrimonas pelagia</name>
    <dbReference type="NCBI Taxonomy" id="1177826"/>
    <lineage>
        <taxon>Bacteria</taxon>
        <taxon>Pseudomonadati</taxon>
        <taxon>Pseudomonadota</taxon>
        <taxon>Gammaproteobacteria</taxon>
        <taxon>Alteromonadales</taxon>
        <taxon>Ferrimonadaceae</taxon>
        <taxon>Ferrimonas</taxon>
    </lineage>
</organism>
<evidence type="ECO:0000313" key="1">
    <source>
        <dbReference type="EMBL" id="GAA4889678.1"/>
    </source>
</evidence>
<sequence>MRIPQPVGIRPAVDHHDGFRPLAVQVNLNITNLPDVRHAIPFPSLSSVYAHSSKRIAVSIKHYNAARMAAL</sequence>
<dbReference type="EMBL" id="BAABJZ010000080">
    <property type="protein sequence ID" value="GAA4889678.1"/>
    <property type="molecule type" value="Genomic_DNA"/>
</dbReference>
<proteinExistence type="predicted"/>
<keyword evidence="2" id="KW-1185">Reference proteome</keyword>
<accession>A0ABP9EY58</accession>
<dbReference type="Proteomes" id="UP001499988">
    <property type="component" value="Unassembled WGS sequence"/>
</dbReference>
<name>A0ABP9EY58_9GAMM</name>
<comment type="caution">
    <text evidence="1">The sequence shown here is derived from an EMBL/GenBank/DDBJ whole genome shotgun (WGS) entry which is preliminary data.</text>
</comment>
<gene>
    <name evidence="1" type="ORF">GCM10023333_23710</name>
</gene>
<protein>
    <submittedName>
        <fullName evidence="1">Uncharacterized protein</fullName>
    </submittedName>
</protein>
<reference evidence="2" key="1">
    <citation type="journal article" date="2019" name="Int. J. Syst. Evol. Microbiol.">
        <title>The Global Catalogue of Microorganisms (GCM) 10K type strain sequencing project: providing services to taxonomists for standard genome sequencing and annotation.</title>
        <authorList>
            <consortium name="The Broad Institute Genomics Platform"/>
            <consortium name="The Broad Institute Genome Sequencing Center for Infectious Disease"/>
            <person name="Wu L."/>
            <person name="Ma J."/>
        </authorList>
    </citation>
    <scope>NUCLEOTIDE SEQUENCE [LARGE SCALE GENOMIC DNA]</scope>
    <source>
        <strain evidence="2">JCM 18401</strain>
    </source>
</reference>
<evidence type="ECO:0000313" key="2">
    <source>
        <dbReference type="Proteomes" id="UP001499988"/>
    </source>
</evidence>